<dbReference type="EMBL" id="CP018762">
    <property type="protein sequence ID" value="APZ33894.1"/>
    <property type="molecule type" value="Genomic_DNA"/>
</dbReference>
<keyword evidence="1" id="KW-0812">Transmembrane</keyword>
<feature type="transmembrane region" description="Helical" evidence="1">
    <location>
        <begin position="104"/>
        <end position="125"/>
    </location>
</feature>
<dbReference type="Proteomes" id="UP000187185">
    <property type="component" value="Chromosome"/>
</dbReference>
<dbReference type="KEGG" id="maur:BOH66_06220"/>
<gene>
    <name evidence="2" type="ORF">BOH66_06220</name>
</gene>
<reference evidence="2 3" key="1">
    <citation type="submission" date="2016-12" db="EMBL/GenBank/DDBJ databases">
        <title>Complete genome sequence of Microbacterium aurum KACC 15219.</title>
        <authorList>
            <person name="Jung Y."/>
            <person name="Shin J.-H."/>
            <person name="Lee Y.-J."/>
            <person name="Yi H."/>
            <person name="Bahn Y.-S."/>
            <person name="Kim J.F."/>
            <person name="Lee D.-W."/>
        </authorList>
    </citation>
    <scope>NUCLEOTIDE SEQUENCE [LARGE SCALE GENOMIC DNA]</scope>
    <source>
        <strain evidence="2 3">KACC 15219</strain>
    </source>
</reference>
<dbReference type="AlphaFoldDB" id="A0A1P8U720"/>
<feature type="transmembrane region" description="Helical" evidence="1">
    <location>
        <begin position="145"/>
        <end position="167"/>
    </location>
</feature>
<name>A0A1P8U720_9MICO</name>
<keyword evidence="3" id="KW-1185">Reference proteome</keyword>
<feature type="transmembrane region" description="Helical" evidence="1">
    <location>
        <begin position="26"/>
        <end position="47"/>
    </location>
</feature>
<organism evidence="2 3">
    <name type="scientific">Microbacterium aurum</name>
    <dbReference type="NCBI Taxonomy" id="36805"/>
    <lineage>
        <taxon>Bacteria</taxon>
        <taxon>Bacillati</taxon>
        <taxon>Actinomycetota</taxon>
        <taxon>Actinomycetes</taxon>
        <taxon>Micrococcales</taxon>
        <taxon>Microbacteriaceae</taxon>
        <taxon>Microbacterium</taxon>
    </lineage>
</organism>
<sequence>MARSPASGPPPLYAGGADPYCQAMDFAAAASILVAIGALCAAAWSVFQIYQRSNAGSRYDRWRNIRESLAKNSTAYTVARDEEEKALISLVATRERMPAIAQEVFWAITIVVVGPLSILLAGQYITSPEGEEVLAWSDLTWWRPTLLFIGLLAPLMALFALMFGLYVEIYHFGRAFIAGEVEARTRLGLNGGAHLKYRSTESKKPPAP</sequence>
<proteinExistence type="predicted"/>
<evidence type="ECO:0000313" key="2">
    <source>
        <dbReference type="EMBL" id="APZ33894.1"/>
    </source>
</evidence>
<accession>A0A1P8U720</accession>
<evidence type="ECO:0000313" key="3">
    <source>
        <dbReference type="Proteomes" id="UP000187185"/>
    </source>
</evidence>
<keyword evidence="1" id="KW-1133">Transmembrane helix</keyword>
<evidence type="ECO:0000256" key="1">
    <source>
        <dbReference type="SAM" id="Phobius"/>
    </source>
</evidence>
<keyword evidence="1" id="KW-0472">Membrane</keyword>
<protein>
    <submittedName>
        <fullName evidence="2">Uncharacterized protein</fullName>
    </submittedName>
</protein>